<gene>
    <name evidence="3" type="ORF">GA0074692_5691</name>
</gene>
<dbReference type="Gene3D" id="3.30.530.20">
    <property type="match status" value="1"/>
</dbReference>
<organism evidence="3 4">
    <name type="scientific">Micromonospora pallida</name>
    <dbReference type="NCBI Taxonomy" id="145854"/>
    <lineage>
        <taxon>Bacteria</taxon>
        <taxon>Bacillati</taxon>
        <taxon>Actinomycetota</taxon>
        <taxon>Actinomycetes</taxon>
        <taxon>Micromonosporales</taxon>
        <taxon>Micromonosporaceae</taxon>
        <taxon>Micromonospora</taxon>
    </lineage>
</organism>
<dbReference type="SUPFAM" id="SSF55961">
    <property type="entry name" value="Bet v1-like"/>
    <property type="match status" value="1"/>
</dbReference>
<dbReference type="InterPro" id="IPR047137">
    <property type="entry name" value="ORF3"/>
</dbReference>
<reference evidence="4" key="1">
    <citation type="submission" date="2016-06" db="EMBL/GenBank/DDBJ databases">
        <authorList>
            <person name="Varghese N."/>
            <person name="Submissions Spin"/>
        </authorList>
    </citation>
    <scope>NUCLEOTIDE SEQUENCE [LARGE SCALE GENOMIC DNA]</scope>
    <source>
        <strain evidence="4">DSM 43817</strain>
    </source>
</reference>
<evidence type="ECO:0000313" key="3">
    <source>
        <dbReference type="EMBL" id="SCL40235.1"/>
    </source>
</evidence>
<evidence type="ECO:0000259" key="2">
    <source>
        <dbReference type="Pfam" id="PF03364"/>
    </source>
</evidence>
<accession>A0A1C6TFJ2</accession>
<feature type="compositionally biased region" description="Basic and acidic residues" evidence="1">
    <location>
        <begin position="268"/>
        <end position="303"/>
    </location>
</feature>
<evidence type="ECO:0000256" key="1">
    <source>
        <dbReference type="SAM" id="MobiDB-lite"/>
    </source>
</evidence>
<dbReference type="InterPro" id="IPR005031">
    <property type="entry name" value="COQ10_START"/>
</dbReference>
<keyword evidence="4" id="KW-1185">Reference proteome</keyword>
<name>A0A1C6TFJ2_9ACTN</name>
<dbReference type="CDD" id="cd07817">
    <property type="entry name" value="SRPBCC_8"/>
    <property type="match status" value="1"/>
</dbReference>
<feature type="compositionally biased region" description="Basic and acidic residues" evidence="1">
    <location>
        <begin position="371"/>
        <end position="409"/>
    </location>
</feature>
<feature type="region of interest" description="Disordered" evidence="1">
    <location>
        <begin position="268"/>
        <end position="434"/>
    </location>
</feature>
<dbReference type="EMBL" id="FMHW01000002">
    <property type="protein sequence ID" value="SCL40235.1"/>
    <property type="molecule type" value="Genomic_DNA"/>
</dbReference>
<feature type="compositionally biased region" description="Acidic residues" evidence="1">
    <location>
        <begin position="304"/>
        <end position="317"/>
    </location>
</feature>
<protein>
    <submittedName>
        <fullName evidence="3">Uncharacterized membrane protein</fullName>
    </submittedName>
</protein>
<dbReference type="PANTHER" id="PTHR33824">
    <property type="entry name" value="POLYKETIDE CYCLASE/DEHYDRASE AND LIPID TRANSPORT SUPERFAMILY PROTEIN"/>
    <property type="match status" value="1"/>
</dbReference>
<proteinExistence type="predicted"/>
<dbReference type="Proteomes" id="UP000198959">
    <property type="component" value="Unassembled WGS sequence"/>
</dbReference>
<feature type="compositionally biased region" description="Acidic residues" evidence="1">
    <location>
        <begin position="342"/>
        <end position="363"/>
    </location>
</feature>
<feature type="compositionally biased region" description="Basic residues" evidence="1">
    <location>
        <begin position="322"/>
        <end position="337"/>
    </location>
</feature>
<dbReference type="InterPro" id="IPR023393">
    <property type="entry name" value="START-like_dom_sf"/>
</dbReference>
<sequence length="434" mass="49414">MVSVSIPTNPGLNLRGKVRDQLLHDVRDLAGAIGERAVAVVTERITGATGRLSEYAKQGGGPGLVAAATGAQALAEGKSPLRAMVGAGLAGGKEKLMAAVGARGGKNQAGRKKLKVTNIVETIEVGVPVRVAYNQWTQFADFPSFMKKVETVEQGSEQKLTWKAQVFWSHRTWESTIVQQVPDQHIHWRSKGEKGSVDGTVSFHEVTPDLTRILVVLEYHPQGLFEHTGNLWRAQGRRVRLELKHFVRHVMTRTLLDPDQVEGWRGEIRDSQVVKDHDTALREEQEEHEERERAETEPQGREPEEPEEEPEEGEEPEEAPRRRGRPAGRVRRPAPRRRPAEEEYEDEYDEYDEEPEEEPEEEEPPRRRRPERAGRPQPREEGRQPREAGRQPREEPREEGRQPRAEGRPRPAVRRTAQGARRPVVRRRREEQSE</sequence>
<dbReference type="STRING" id="145854.GA0074692_5691"/>
<evidence type="ECO:0000313" key="4">
    <source>
        <dbReference type="Proteomes" id="UP000198959"/>
    </source>
</evidence>
<dbReference type="PANTHER" id="PTHR33824:SF7">
    <property type="entry name" value="POLYKETIDE CYCLASE_DEHYDRASE AND LIPID TRANSPORT SUPERFAMILY PROTEIN"/>
    <property type="match status" value="1"/>
</dbReference>
<dbReference type="Pfam" id="PF03364">
    <property type="entry name" value="Polyketide_cyc"/>
    <property type="match status" value="1"/>
</dbReference>
<dbReference type="AlphaFoldDB" id="A0A1C6TFJ2"/>
<feature type="domain" description="Coenzyme Q-binding protein COQ10 START" evidence="2">
    <location>
        <begin position="125"/>
        <end position="247"/>
    </location>
</feature>